<sequence>MNTMKLISNGETYTVARLDSGVYQVLCGERFLGFVERAGSIYVALSGTRYDRAVEAGQALSLGKAAALLRAPFESTVPTELLSAA</sequence>
<accession>A0AB39BJZ6</accession>
<dbReference type="AlphaFoldDB" id="A0AB39BJZ6"/>
<dbReference type="EMBL" id="CP162511">
    <property type="protein sequence ID" value="XDI06362.1"/>
    <property type="molecule type" value="Genomic_DNA"/>
</dbReference>
<evidence type="ECO:0000313" key="1">
    <source>
        <dbReference type="EMBL" id="XDI06362.1"/>
    </source>
</evidence>
<gene>
    <name evidence="1" type="ORF">ABFY20_04495</name>
</gene>
<name>A0AB39BJZ6_9MICO</name>
<evidence type="ECO:0008006" key="2">
    <source>
        <dbReference type="Google" id="ProtNLM"/>
    </source>
</evidence>
<protein>
    <recommendedName>
        <fullName evidence="2">DUF1508 domain-containing protein</fullName>
    </recommendedName>
</protein>
<proteinExistence type="predicted"/>
<reference evidence="1" key="1">
    <citation type="submission" date="2024-05" db="EMBL/GenBank/DDBJ databases">
        <title>Herbiconiux sp. A18JL235.</title>
        <authorList>
            <person name="Zhang G."/>
        </authorList>
    </citation>
    <scope>NUCLEOTIDE SEQUENCE</scope>
    <source>
        <strain evidence="1">A18JL235</strain>
    </source>
</reference>
<dbReference type="RefSeq" id="WP_368498744.1">
    <property type="nucleotide sequence ID" value="NZ_CP162511.1"/>
</dbReference>
<organism evidence="1">
    <name type="scientific">Herbiconiux sp. A18JL235</name>
    <dbReference type="NCBI Taxonomy" id="3152363"/>
    <lineage>
        <taxon>Bacteria</taxon>
        <taxon>Bacillati</taxon>
        <taxon>Actinomycetota</taxon>
        <taxon>Actinomycetes</taxon>
        <taxon>Micrococcales</taxon>
        <taxon>Microbacteriaceae</taxon>
        <taxon>Herbiconiux</taxon>
    </lineage>
</organism>